<dbReference type="InterPro" id="IPR002110">
    <property type="entry name" value="Ankyrin_rpt"/>
</dbReference>
<evidence type="ECO:0000256" key="3">
    <source>
        <dbReference type="PROSITE-ProRule" id="PRU00023"/>
    </source>
</evidence>
<evidence type="ECO:0000256" key="5">
    <source>
        <dbReference type="SAM" id="Phobius"/>
    </source>
</evidence>
<keyword evidence="7" id="KW-1185">Reference proteome</keyword>
<dbReference type="PANTHER" id="PTHR24198:SF165">
    <property type="entry name" value="ANKYRIN REPEAT-CONTAINING PROTEIN-RELATED"/>
    <property type="match status" value="1"/>
</dbReference>
<feature type="transmembrane region" description="Helical" evidence="5">
    <location>
        <begin position="80"/>
        <end position="105"/>
    </location>
</feature>
<name>A0A1Q9C1Q0_SYMMI</name>
<sequence>MAKERGRSVTETPHQVGSLPQAANAPQPAAMALGDRRKRETPSRTLSRADDSSTRSARSVGRASVNRPTGRSYVSFAEKLCYILCILAMVHFRLLAVACVAAMAVRPELNLAENEIILDQAVRTGLPECCQKYEGEKTKYCTKSKTGTLDCKDVATLFVDSCDKRSGFCSAPGGAECYATSKRVMLIQAWWYSGYQQPGAMSDGPPPALILICRLLSELFEKFGRLHRGDPPRVIQGAAGIRDKVPRLAEQLHAIVVHHDHYFLKTFVRYRDRAARQVDDTFEGPENVDWPRLREDVMWHLQQTPVVAEGHLLAVDQELISAAKLCVILHCTAEVCRSRRLNRRHRPEEELEELAVAIYDLESDDDDDDGTSAAVAAAAAAAAAASMANSLATAAPVFDDETGCSEAGKPLRVLDASLEPAKLVWRRQARASERHSGRLRGICSLRQRANLMVLLGEVLQDTLKRLLSSSGYVSLDLLTEAVVPSAKGIPFQDFQSRPLFLWYDYFSVPQQENRAGHVTDGSDGSMQAKAINSIPAYVAKCRYFFALCPTIACPFEGRVLSVASWSSRGWCRLERASRELSENDSWILIKSSQALEVVGTAGSLVTGSVGEGDFTVESDRARLGEVMKTIVKRKLILSLQAGDLPSYHPLSLPLDPPKRDDGDEVPRFLHQNGFGKVSSSDAAGFWPLHYAAISGRVPLIEALLKLRADPNRRTSKDEPKLGLPPWLSSLDLAILYKHNDAAQLLISAKSQLEGGLQPTMAVAAIGDNVEGIRLLCASRGNPTSRNLFGLTPLEAAANLGAVDALEELIQQAQPNGPELSRILWSAMSQRGGSAELVECLISLKADVDSQYDLKSLSRVGRVFIAAKSLQHRFGRGTLLTALAYHEPGQTPLMAALQSAQYEAAAALIAQGCRLDIKNGRGWTAADFASNHSIPQFLQQGLQGNPLECCRVTSLALPDGLIEVNF</sequence>
<keyword evidence="2 3" id="KW-0040">ANK repeat</keyword>
<feature type="compositionally biased region" description="Low complexity" evidence="4">
    <location>
        <begin position="20"/>
        <end position="32"/>
    </location>
</feature>
<feature type="repeat" description="ANK" evidence="3">
    <location>
        <begin position="683"/>
        <end position="715"/>
    </location>
</feature>
<feature type="region of interest" description="Disordered" evidence="4">
    <location>
        <begin position="1"/>
        <end position="67"/>
    </location>
</feature>
<keyword evidence="5" id="KW-1133">Transmembrane helix</keyword>
<dbReference type="SUPFAM" id="SSF48403">
    <property type="entry name" value="Ankyrin repeat"/>
    <property type="match status" value="1"/>
</dbReference>
<evidence type="ECO:0000256" key="4">
    <source>
        <dbReference type="SAM" id="MobiDB-lite"/>
    </source>
</evidence>
<dbReference type="Gene3D" id="3.40.50.300">
    <property type="entry name" value="P-loop containing nucleotide triphosphate hydrolases"/>
    <property type="match status" value="1"/>
</dbReference>
<evidence type="ECO:0000256" key="2">
    <source>
        <dbReference type="ARBA" id="ARBA00023043"/>
    </source>
</evidence>
<dbReference type="PANTHER" id="PTHR24198">
    <property type="entry name" value="ANKYRIN REPEAT AND PROTEIN KINASE DOMAIN-CONTAINING PROTEIN"/>
    <property type="match status" value="1"/>
</dbReference>
<dbReference type="PROSITE" id="PS50088">
    <property type="entry name" value="ANK_REPEAT"/>
    <property type="match status" value="2"/>
</dbReference>
<dbReference type="SMART" id="SM00248">
    <property type="entry name" value="ANK"/>
    <property type="match status" value="6"/>
</dbReference>
<dbReference type="Gene3D" id="1.25.40.20">
    <property type="entry name" value="Ankyrin repeat-containing domain"/>
    <property type="match status" value="2"/>
</dbReference>
<proteinExistence type="predicted"/>
<reference evidence="6 7" key="1">
    <citation type="submission" date="2016-02" db="EMBL/GenBank/DDBJ databases">
        <title>Genome analysis of coral dinoflagellate symbionts highlights evolutionary adaptations to a symbiotic lifestyle.</title>
        <authorList>
            <person name="Aranda M."/>
            <person name="Li Y."/>
            <person name="Liew Y.J."/>
            <person name="Baumgarten S."/>
            <person name="Simakov O."/>
            <person name="Wilson M."/>
            <person name="Piel J."/>
            <person name="Ashoor H."/>
            <person name="Bougouffa S."/>
            <person name="Bajic V.B."/>
            <person name="Ryu T."/>
            <person name="Ravasi T."/>
            <person name="Bayer T."/>
            <person name="Micklem G."/>
            <person name="Kim H."/>
            <person name="Bhak J."/>
            <person name="Lajeunesse T.C."/>
            <person name="Voolstra C.R."/>
        </authorList>
    </citation>
    <scope>NUCLEOTIDE SEQUENCE [LARGE SCALE GENOMIC DNA]</scope>
    <source>
        <strain evidence="6 7">CCMP2467</strain>
    </source>
</reference>
<evidence type="ECO:0000313" key="7">
    <source>
        <dbReference type="Proteomes" id="UP000186817"/>
    </source>
</evidence>
<feature type="repeat" description="ANK" evidence="3">
    <location>
        <begin position="887"/>
        <end position="919"/>
    </location>
</feature>
<protein>
    <submittedName>
        <fullName evidence="6">Ankyrin-3</fullName>
    </submittedName>
</protein>
<dbReference type="InterPro" id="IPR027417">
    <property type="entry name" value="P-loop_NTPase"/>
</dbReference>
<accession>A0A1Q9C1Q0</accession>
<keyword evidence="1" id="KW-0677">Repeat</keyword>
<dbReference type="SUPFAM" id="SSF52540">
    <property type="entry name" value="P-loop containing nucleoside triphosphate hydrolases"/>
    <property type="match status" value="1"/>
</dbReference>
<feature type="compositionally biased region" description="Basic and acidic residues" evidence="4">
    <location>
        <begin position="34"/>
        <end position="53"/>
    </location>
</feature>
<dbReference type="InterPro" id="IPR036770">
    <property type="entry name" value="Ankyrin_rpt-contain_sf"/>
</dbReference>
<evidence type="ECO:0000313" key="6">
    <source>
        <dbReference type="EMBL" id="OLP76839.1"/>
    </source>
</evidence>
<dbReference type="PROSITE" id="PS50297">
    <property type="entry name" value="ANK_REP_REGION"/>
    <property type="match status" value="1"/>
</dbReference>
<evidence type="ECO:0000256" key="1">
    <source>
        <dbReference type="ARBA" id="ARBA00022737"/>
    </source>
</evidence>
<dbReference type="EMBL" id="LSRX01001905">
    <property type="protein sequence ID" value="OLP76839.1"/>
    <property type="molecule type" value="Genomic_DNA"/>
</dbReference>
<organism evidence="6 7">
    <name type="scientific">Symbiodinium microadriaticum</name>
    <name type="common">Dinoflagellate</name>
    <name type="synonym">Zooxanthella microadriatica</name>
    <dbReference type="NCBI Taxonomy" id="2951"/>
    <lineage>
        <taxon>Eukaryota</taxon>
        <taxon>Sar</taxon>
        <taxon>Alveolata</taxon>
        <taxon>Dinophyceae</taxon>
        <taxon>Suessiales</taxon>
        <taxon>Symbiodiniaceae</taxon>
        <taxon>Symbiodinium</taxon>
    </lineage>
</organism>
<keyword evidence="5" id="KW-0472">Membrane</keyword>
<comment type="caution">
    <text evidence="6">The sequence shown here is derived from an EMBL/GenBank/DDBJ whole genome shotgun (WGS) entry which is preliminary data.</text>
</comment>
<dbReference type="Pfam" id="PF13606">
    <property type="entry name" value="Ank_3"/>
    <property type="match status" value="1"/>
</dbReference>
<dbReference type="OrthoDB" id="6718656at2759"/>
<gene>
    <name evidence="6" type="primary">Ank3</name>
    <name evidence="6" type="ORF">AK812_SmicGene43176</name>
</gene>
<dbReference type="Proteomes" id="UP000186817">
    <property type="component" value="Unassembled WGS sequence"/>
</dbReference>
<keyword evidence="5" id="KW-0812">Transmembrane</keyword>
<dbReference type="AlphaFoldDB" id="A0A1Q9C1Q0"/>